<protein>
    <submittedName>
        <fullName evidence="1">Uncharacterized protein</fullName>
    </submittedName>
</protein>
<sequence length="104" mass="11870">MYAYWFDFFQGFGKNKGVVEGHTKHKGEVIFVRINRIVGECSCNNCLDRGLTEAYKIYVGRTNTTTTIVLCIQCLIKLDADINNKIRMIAMRGTVDSLQQGREE</sequence>
<name>S5MTG9_9CAUD</name>
<reference evidence="1 2" key="1">
    <citation type="journal article" date="2014" name="Genome Announc.">
        <title>Genome Sequences of Three Novel Bacillus cereus Bacteriophages.</title>
        <authorList>
            <person name="Grose J.H."/>
            <person name="Jensen J.D."/>
            <person name="Merrill B.D."/>
            <person name="Fisher J.N."/>
            <person name="Burnett S.H."/>
            <person name="Breakwell D.P."/>
        </authorList>
    </citation>
    <scope>NUCLEOTIDE SEQUENCE [LARGE SCALE GENOMIC DNA]</scope>
</reference>
<organism evidence="1 2">
    <name type="scientific">Bacillus phage Shanette</name>
    <dbReference type="NCBI Taxonomy" id="1296656"/>
    <lineage>
        <taxon>Viruses</taxon>
        <taxon>Duplodnaviria</taxon>
        <taxon>Heunggongvirae</taxon>
        <taxon>Uroviricota</taxon>
        <taxon>Caudoviricetes</taxon>
        <taxon>Herelleviridae</taxon>
        <taxon>Spounavirinae</taxon>
        <taxon>Siminovitchvirus</taxon>
        <taxon>Siminovitchvirus shanette</taxon>
    </lineage>
</organism>
<evidence type="ECO:0000313" key="2">
    <source>
        <dbReference type="Proteomes" id="UP000015093"/>
    </source>
</evidence>
<dbReference type="GeneID" id="26642526"/>
<dbReference type="KEGG" id="vg:26642526"/>
<dbReference type="Proteomes" id="UP000015093">
    <property type="component" value="Segment"/>
</dbReference>
<keyword evidence="2" id="KW-1185">Reference proteome</keyword>
<dbReference type="RefSeq" id="YP_009216178.1">
    <property type="nucleotide sequence ID" value="NC_028983.1"/>
</dbReference>
<dbReference type="EMBL" id="KC595513">
    <property type="protein sequence ID" value="AGR47077.1"/>
    <property type="molecule type" value="Genomic_DNA"/>
</dbReference>
<evidence type="ECO:0000313" key="1">
    <source>
        <dbReference type="EMBL" id="AGR47077.1"/>
    </source>
</evidence>
<gene>
    <name evidence="1" type="ORF">SHANETTE_183</name>
</gene>
<accession>S5MTG9</accession>
<proteinExistence type="predicted"/>